<evidence type="ECO:0000313" key="1">
    <source>
        <dbReference type="EMBL" id="QHU01849.1"/>
    </source>
</evidence>
<dbReference type="AlphaFoldDB" id="A0A6C0J858"/>
<sequence>MELNTIDLFRSTLQSDPNINYIQKVFNNYTHKTIHRDIIKTHIHTIVDEALHDPVREMTYDLINRQVIHTLLTEFYYFNLNSERLNRISEDYLKYTDFYRQYDVNSFQLNRHREQRMEFYTP</sequence>
<accession>A0A6C0J858</accession>
<name>A0A6C0J858_9ZZZZ</name>
<protein>
    <submittedName>
        <fullName evidence="1">Uncharacterized protein</fullName>
    </submittedName>
</protein>
<reference evidence="1" key="1">
    <citation type="journal article" date="2020" name="Nature">
        <title>Giant virus diversity and host interactions through global metagenomics.</title>
        <authorList>
            <person name="Schulz F."/>
            <person name="Roux S."/>
            <person name="Paez-Espino D."/>
            <person name="Jungbluth S."/>
            <person name="Walsh D.A."/>
            <person name="Denef V.J."/>
            <person name="McMahon K.D."/>
            <person name="Konstantinidis K.T."/>
            <person name="Eloe-Fadrosh E.A."/>
            <person name="Kyrpides N.C."/>
            <person name="Woyke T."/>
        </authorList>
    </citation>
    <scope>NUCLEOTIDE SEQUENCE</scope>
    <source>
        <strain evidence="1">GVMAG-M-3300025880-56</strain>
    </source>
</reference>
<organism evidence="1">
    <name type="scientific">viral metagenome</name>
    <dbReference type="NCBI Taxonomy" id="1070528"/>
    <lineage>
        <taxon>unclassified sequences</taxon>
        <taxon>metagenomes</taxon>
        <taxon>organismal metagenomes</taxon>
    </lineage>
</organism>
<dbReference type="EMBL" id="MN740350">
    <property type="protein sequence ID" value="QHU01849.1"/>
    <property type="molecule type" value="Genomic_DNA"/>
</dbReference>
<proteinExistence type="predicted"/>